<name>A0A1L8R7N7_9ENTE</name>
<organism evidence="1 2">
    <name type="scientific">Enterococcus canintestini</name>
    <dbReference type="NCBI Taxonomy" id="317010"/>
    <lineage>
        <taxon>Bacteria</taxon>
        <taxon>Bacillati</taxon>
        <taxon>Bacillota</taxon>
        <taxon>Bacilli</taxon>
        <taxon>Lactobacillales</taxon>
        <taxon>Enterococcaceae</taxon>
        <taxon>Enterococcus</taxon>
    </lineage>
</organism>
<accession>A0A1L8R7N7</accession>
<dbReference type="EMBL" id="JXKG01000005">
    <property type="protein sequence ID" value="OJG15762.1"/>
    <property type="molecule type" value="Genomic_DNA"/>
</dbReference>
<sequence length="44" mass="5417">MHLGKCTEKLIHFFTENKNKRTFILESPLSWQIKVKVKIYRFYT</sequence>
<comment type="caution">
    <text evidence="1">The sequence shown here is derived from an EMBL/GenBank/DDBJ whole genome shotgun (WGS) entry which is preliminary data.</text>
</comment>
<protein>
    <submittedName>
        <fullName evidence="1">Uncharacterized protein</fullName>
    </submittedName>
</protein>
<dbReference type="Proteomes" id="UP000182835">
    <property type="component" value="Unassembled WGS sequence"/>
</dbReference>
<reference evidence="1 2" key="1">
    <citation type="submission" date="2014-12" db="EMBL/GenBank/DDBJ databases">
        <title>Draft genome sequences of 29 type strains of Enterococci.</title>
        <authorList>
            <person name="Zhong Z."/>
            <person name="Sun Z."/>
            <person name="Liu W."/>
            <person name="Zhang W."/>
            <person name="Zhang H."/>
        </authorList>
    </citation>
    <scope>NUCLEOTIDE SEQUENCE [LARGE SCALE GENOMIC DNA]</scope>
    <source>
        <strain evidence="1 2">DSM 21207</strain>
    </source>
</reference>
<proteinExistence type="predicted"/>
<gene>
    <name evidence="1" type="ORF">RU96_GL002067</name>
</gene>
<dbReference type="AlphaFoldDB" id="A0A1L8R7N7"/>
<evidence type="ECO:0000313" key="2">
    <source>
        <dbReference type="Proteomes" id="UP000182835"/>
    </source>
</evidence>
<evidence type="ECO:0000313" key="1">
    <source>
        <dbReference type="EMBL" id="OJG15762.1"/>
    </source>
</evidence>